<reference evidence="15 16" key="1">
    <citation type="submission" date="2018-04" db="EMBL/GenBank/DDBJ databases">
        <title>Pedobacter chongqingensis sp. nov., isolated from a rottenly hemp rope.</title>
        <authorList>
            <person name="Cai Y."/>
        </authorList>
    </citation>
    <scope>NUCLEOTIDE SEQUENCE [LARGE SCALE GENOMIC DNA]</scope>
    <source>
        <strain evidence="15 16">FJ4-8</strain>
    </source>
</reference>
<dbReference type="GO" id="GO:0009029">
    <property type="term" value="F:lipid-A 4'-kinase activity"/>
    <property type="evidence" value="ECO:0007669"/>
    <property type="project" value="UniProtKB-UniRule"/>
</dbReference>
<comment type="function">
    <text evidence="1 13">Transfers the gamma-phosphate of ATP to the 4'-position of a tetraacyldisaccharide 1-phosphate intermediate (termed DS-1-P) to form tetraacyldisaccharide 1,4'-bis-phosphate (lipid IVA).</text>
</comment>
<keyword evidence="14" id="KW-1133">Transmembrane helix</keyword>
<keyword evidence="14" id="KW-0812">Transmembrane</keyword>
<dbReference type="PANTHER" id="PTHR42724">
    <property type="entry name" value="TETRAACYLDISACCHARIDE 4'-KINASE"/>
    <property type="match status" value="1"/>
</dbReference>
<feature type="transmembrane region" description="Helical" evidence="14">
    <location>
        <begin position="6"/>
        <end position="25"/>
    </location>
</feature>
<evidence type="ECO:0000256" key="10">
    <source>
        <dbReference type="ARBA" id="ARBA00022840"/>
    </source>
</evidence>
<evidence type="ECO:0000256" key="4">
    <source>
        <dbReference type="ARBA" id="ARBA00016436"/>
    </source>
</evidence>
<keyword evidence="11 13" id="KW-0443">Lipid metabolism</keyword>
<evidence type="ECO:0000256" key="5">
    <source>
        <dbReference type="ARBA" id="ARBA00022516"/>
    </source>
</evidence>
<gene>
    <name evidence="13 15" type="primary">lpxK</name>
    <name evidence="15" type="ORF">DDR33_14765</name>
</gene>
<evidence type="ECO:0000256" key="9">
    <source>
        <dbReference type="ARBA" id="ARBA00022777"/>
    </source>
</evidence>
<dbReference type="HAMAP" id="MF_00409">
    <property type="entry name" value="LpxK"/>
    <property type="match status" value="1"/>
</dbReference>
<comment type="caution">
    <text evidence="13">Lacks conserved residue(s) required for the propagation of feature annotation.</text>
</comment>
<comment type="caution">
    <text evidence="15">The sequence shown here is derived from an EMBL/GenBank/DDBJ whole genome shotgun (WGS) entry which is preliminary data.</text>
</comment>
<keyword evidence="8 13" id="KW-0547">Nucleotide-binding</keyword>
<dbReference type="Proteomes" id="UP000245647">
    <property type="component" value="Unassembled WGS sequence"/>
</dbReference>
<dbReference type="SUPFAM" id="SSF52540">
    <property type="entry name" value="P-loop containing nucleoside triphosphate hydrolases"/>
    <property type="match status" value="1"/>
</dbReference>
<comment type="pathway">
    <text evidence="2 13">Glycolipid biosynthesis; lipid IV(A) biosynthesis; lipid IV(A) from (3R)-3-hydroxytetradecanoyl-[acyl-carrier-protein] and UDP-N-acetyl-alpha-D-glucosamine: step 6/6.</text>
</comment>
<dbReference type="InterPro" id="IPR027417">
    <property type="entry name" value="P-loop_NTPase"/>
</dbReference>
<dbReference type="GO" id="GO:0005524">
    <property type="term" value="F:ATP binding"/>
    <property type="evidence" value="ECO:0007669"/>
    <property type="project" value="UniProtKB-UniRule"/>
</dbReference>
<dbReference type="GO" id="GO:0005886">
    <property type="term" value="C:plasma membrane"/>
    <property type="evidence" value="ECO:0007669"/>
    <property type="project" value="TreeGrafter"/>
</dbReference>
<protein>
    <recommendedName>
        <fullName evidence="4 13">Tetraacyldisaccharide 4'-kinase</fullName>
        <ecNumber evidence="3 13">2.7.1.130</ecNumber>
    </recommendedName>
    <alternativeName>
        <fullName evidence="12 13">Lipid A 4'-kinase</fullName>
    </alternativeName>
</protein>
<evidence type="ECO:0000256" key="12">
    <source>
        <dbReference type="ARBA" id="ARBA00029757"/>
    </source>
</evidence>
<keyword evidence="16" id="KW-1185">Reference proteome</keyword>
<keyword evidence="9 13" id="KW-0418">Kinase</keyword>
<keyword evidence="6 13" id="KW-0441">Lipid A biosynthesis</keyword>
<dbReference type="OrthoDB" id="9766423at2"/>
<name>A0A2U2PFZ0_9SPHI</name>
<dbReference type="NCBIfam" id="TIGR00682">
    <property type="entry name" value="lpxK"/>
    <property type="match status" value="1"/>
</dbReference>
<evidence type="ECO:0000256" key="6">
    <source>
        <dbReference type="ARBA" id="ARBA00022556"/>
    </source>
</evidence>
<dbReference type="UniPathway" id="UPA00359">
    <property type="reaction ID" value="UER00482"/>
</dbReference>
<evidence type="ECO:0000256" key="1">
    <source>
        <dbReference type="ARBA" id="ARBA00002274"/>
    </source>
</evidence>
<keyword evidence="5 13" id="KW-0444">Lipid biosynthesis</keyword>
<dbReference type="GO" id="GO:0009244">
    <property type="term" value="P:lipopolysaccharide core region biosynthetic process"/>
    <property type="evidence" value="ECO:0007669"/>
    <property type="project" value="TreeGrafter"/>
</dbReference>
<evidence type="ECO:0000313" key="16">
    <source>
        <dbReference type="Proteomes" id="UP000245647"/>
    </source>
</evidence>
<dbReference type="Pfam" id="PF02606">
    <property type="entry name" value="LpxK"/>
    <property type="match status" value="1"/>
</dbReference>
<evidence type="ECO:0000256" key="2">
    <source>
        <dbReference type="ARBA" id="ARBA00004870"/>
    </source>
</evidence>
<dbReference type="RefSeq" id="WP_109416564.1">
    <property type="nucleotide sequence ID" value="NZ_QEAS01000011.1"/>
</dbReference>
<dbReference type="EC" id="2.7.1.130" evidence="3 13"/>
<dbReference type="PANTHER" id="PTHR42724:SF1">
    <property type="entry name" value="TETRAACYLDISACCHARIDE 4'-KINASE, MITOCHONDRIAL-RELATED"/>
    <property type="match status" value="1"/>
</dbReference>
<evidence type="ECO:0000256" key="3">
    <source>
        <dbReference type="ARBA" id="ARBA00012071"/>
    </source>
</evidence>
<proteinExistence type="inferred from homology"/>
<dbReference type="AlphaFoldDB" id="A0A2U2PFZ0"/>
<dbReference type="InterPro" id="IPR003758">
    <property type="entry name" value="LpxK"/>
</dbReference>
<evidence type="ECO:0000256" key="14">
    <source>
        <dbReference type="SAM" id="Phobius"/>
    </source>
</evidence>
<keyword evidence="7 13" id="KW-0808">Transferase</keyword>
<keyword evidence="14" id="KW-0472">Membrane</keyword>
<evidence type="ECO:0000256" key="13">
    <source>
        <dbReference type="HAMAP-Rule" id="MF_00409"/>
    </source>
</evidence>
<comment type="catalytic activity">
    <reaction evidence="13">
        <text>a lipid A disaccharide + ATP = a lipid IVA + ADP + H(+)</text>
        <dbReference type="Rhea" id="RHEA:67840"/>
        <dbReference type="ChEBI" id="CHEBI:15378"/>
        <dbReference type="ChEBI" id="CHEBI:30616"/>
        <dbReference type="ChEBI" id="CHEBI:176343"/>
        <dbReference type="ChEBI" id="CHEBI:176425"/>
        <dbReference type="ChEBI" id="CHEBI:456216"/>
        <dbReference type="EC" id="2.7.1.130"/>
    </reaction>
</comment>
<accession>A0A2U2PFZ0</accession>
<dbReference type="EMBL" id="QEAS01000011">
    <property type="protein sequence ID" value="PWG80049.1"/>
    <property type="molecule type" value="Genomic_DNA"/>
</dbReference>
<evidence type="ECO:0000256" key="7">
    <source>
        <dbReference type="ARBA" id="ARBA00022679"/>
    </source>
</evidence>
<sequence length="354" mass="40342">MQYLRLILLPFSWLYGLIIIFRNIAYDKGWFASRRFRIPVVSVGNLAVGGAGKSPLTEYIIRLLKDHVRVAVLSRGYGRSTKGFRYVSTQDTADLSGDEPLQFRRKFDQITVAVSEKRVTGIEHLQEDHDVVILDDAYQHRAVNPGLSLLLFDYTALSNFRLLLPAGNMREPFAGRKRADVLVVTKTPEILPQDERSRLISKLSPFPYQKVFFSYLDYGNLVPVYSGEEVALSEALKSQFMIFLLTGIANPRPLVHKLESGGGEIKHYDYPDHHPFSPKNISKLAQDFRQEKMAAKVIVTTEKDAQRLRSDSLAELLSGLPVYYLPVQARIHEPDKENFDHLIEKYVSEHLQHG</sequence>
<evidence type="ECO:0000256" key="8">
    <source>
        <dbReference type="ARBA" id="ARBA00022741"/>
    </source>
</evidence>
<evidence type="ECO:0000313" key="15">
    <source>
        <dbReference type="EMBL" id="PWG80049.1"/>
    </source>
</evidence>
<dbReference type="GO" id="GO:0009245">
    <property type="term" value="P:lipid A biosynthetic process"/>
    <property type="evidence" value="ECO:0007669"/>
    <property type="project" value="UniProtKB-UniRule"/>
</dbReference>
<keyword evidence="10 13" id="KW-0067">ATP-binding</keyword>
<organism evidence="15 16">
    <name type="scientific">Pararcticibacter amylolyticus</name>
    <dbReference type="NCBI Taxonomy" id="2173175"/>
    <lineage>
        <taxon>Bacteria</taxon>
        <taxon>Pseudomonadati</taxon>
        <taxon>Bacteroidota</taxon>
        <taxon>Sphingobacteriia</taxon>
        <taxon>Sphingobacteriales</taxon>
        <taxon>Sphingobacteriaceae</taxon>
        <taxon>Pararcticibacter</taxon>
    </lineage>
</organism>
<evidence type="ECO:0000256" key="11">
    <source>
        <dbReference type="ARBA" id="ARBA00023098"/>
    </source>
</evidence>
<comment type="similarity">
    <text evidence="13">Belongs to the LpxK family.</text>
</comment>